<dbReference type="Pfam" id="PF23756">
    <property type="entry name" value="Beta-prop_HPS5"/>
    <property type="match status" value="1"/>
</dbReference>
<comment type="caution">
    <text evidence="3">The sequence shown here is derived from an EMBL/GenBank/DDBJ whole genome shotgun (WGS) entry which is preliminary data.</text>
</comment>
<dbReference type="PANTHER" id="PTHR23287">
    <property type="entry name" value="RUBY-EYE2-LIKE PROTEIN"/>
    <property type="match status" value="1"/>
</dbReference>
<feature type="compositionally biased region" description="Polar residues" evidence="1">
    <location>
        <begin position="459"/>
        <end position="475"/>
    </location>
</feature>
<evidence type="ECO:0000313" key="4">
    <source>
        <dbReference type="Proteomes" id="UP001209878"/>
    </source>
</evidence>
<gene>
    <name evidence="3" type="ORF">NP493_1223g00007</name>
</gene>
<protein>
    <recommendedName>
        <fullName evidence="2">HPS5-like beta-propeller domain-containing protein</fullName>
    </recommendedName>
</protein>
<dbReference type="InterPro" id="IPR036322">
    <property type="entry name" value="WD40_repeat_dom_sf"/>
</dbReference>
<keyword evidence="4" id="KW-1185">Reference proteome</keyword>
<evidence type="ECO:0000256" key="1">
    <source>
        <dbReference type="SAM" id="MobiDB-lite"/>
    </source>
</evidence>
<dbReference type="InterPro" id="IPR006624">
    <property type="entry name" value="Beta-propeller_rpt_TECPR"/>
</dbReference>
<dbReference type="SMART" id="SM00706">
    <property type="entry name" value="TECPR"/>
    <property type="match status" value="9"/>
</dbReference>
<feature type="compositionally biased region" description="Polar residues" evidence="1">
    <location>
        <begin position="633"/>
        <end position="653"/>
    </location>
</feature>
<name>A0AAD9NIT1_RIDPI</name>
<feature type="region of interest" description="Disordered" evidence="1">
    <location>
        <begin position="762"/>
        <end position="787"/>
    </location>
</feature>
<feature type="region of interest" description="Disordered" evidence="1">
    <location>
        <begin position="417"/>
        <end position="475"/>
    </location>
</feature>
<dbReference type="PANTHER" id="PTHR23287:SF16">
    <property type="entry name" value="TECTONIN BETA-PROPELLER REPEAT-CONTAINING PROTEIN 2"/>
    <property type="match status" value="1"/>
</dbReference>
<feature type="region of interest" description="Disordered" evidence="1">
    <location>
        <begin position="631"/>
        <end position="693"/>
    </location>
</feature>
<feature type="region of interest" description="Disordered" evidence="1">
    <location>
        <begin position="856"/>
        <end position="879"/>
    </location>
</feature>
<dbReference type="InterPro" id="IPR056499">
    <property type="entry name" value="Beta-prop_HPS5-like"/>
</dbReference>
<feature type="domain" description="HPS5-like beta-propeller" evidence="2">
    <location>
        <begin position="33"/>
        <end position="342"/>
    </location>
</feature>
<dbReference type="EMBL" id="JAODUO010001220">
    <property type="protein sequence ID" value="KAK2168714.1"/>
    <property type="molecule type" value="Genomic_DNA"/>
</dbReference>
<dbReference type="SUPFAM" id="SSF50985">
    <property type="entry name" value="RCC1/BLIP-II"/>
    <property type="match status" value="1"/>
</dbReference>
<dbReference type="GO" id="GO:0005737">
    <property type="term" value="C:cytoplasm"/>
    <property type="evidence" value="ECO:0007669"/>
    <property type="project" value="GOC"/>
</dbReference>
<dbReference type="Pfam" id="PF19193">
    <property type="entry name" value="Tectonin"/>
    <property type="match status" value="1"/>
</dbReference>
<evidence type="ECO:0000259" key="2">
    <source>
        <dbReference type="Pfam" id="PF23756"/>
    </source>
</evidence>
<reference evidence="3" key="1">
    <citation type="journal article" date="2023" name="Mol. Biol. Evol.">
        <title>Third-Generation Sequencing Reveals the Adaptive Role of the Epigenome in Three Deep-Sea Polychaetes.</title>
        <authorList>
            <person name="Perez M."/>
            <person name="Aroh O."/>
            <person name="Sun Y."/>
            <person name="Lan Y."/>
            <person name="Juniper S.K."/>
            <person name="Young C.R."/>
            <person name="Angers B."/>
            <person name="Qian P.Y."/>
        </authorList>
    </citation>
    <scope>NUCLEOTIDE SEQUENCE</scope>
    <source>
        <strain evidence="3">R07B-5</strain>
    </source>
</reference>
<dbReference type="Proteomes" id="UP001209878">
    <property type="component" value="Unassembled WGS sequence"/>
</dbReference>
<sequence length="1515" mass="165659">MATTLKPGLREFHPLTNVLQTVPQRLQKGLFSHDIEWTCIDVTKDYLAIGTNVGIVFLYDRFRHTVNRLQCPGDDSVVTCVSLQNSVDYVVAMGTESAHVYIFQLPSLLPDRPKQLQMFKVENIHQVAVQCLAWSLNAMKLFSGDIGGNVVCTEIDYIEENCRSYDICHESHAIVQLHYAYKTLLVSTLSRTVLCTVSDGDTRIVQVGQKQRKGLDVYGSTFLLGSHQAKDAILFAARPGLRVWKVCGVTGVVQSTYIFRDLMTEPSQGIELLPDTMTDSSLDSVTDRQFGHLLLFNDTHLVTYRGTRLCVIDPGLGQFVGYHGNLGYILCVAVCKDEIFVLRKMESGRRLLRLGYFPQIEEEIPRPLGAELHTPHTTIGPTASPVHAIAQSASAMSRGIVGALKGVGGMLHSSVQEGQIASGSTNPPPWGVVDGENGSVSALPHSESIDSAKEASPGNVPSPSSEGSGKGVVTQQTDHIMSLDRTEPEEILTVEIYETLSEHLVDDIPIESVSQEERVDDGATAALGMCEEHVAPSTGEVMLEARSHLPEKFLAVGDDPYEDIVFSSHTKNRKKKKAKLAVKERDVTSVSSSQDCAAMSCDNVASSQSHDHLLTTQDGSTAYMAAQDIERVSPSSQDSDLAKLAQNSQSQEDSAVRALAGDLSESSISDGTTEEKTVNVSLQKTKSDSRSNDIGEICTSETIPVPTCVTQPQTTQTLSCGLQTSVTSTTELSREHTLPQDIHDLTVDVVCSKVNHESASHVVGQSADLSQVSVEKSPPEAAGVTGDRPREQLEDMAVGVTTGQSEDTAVVNKPKTDPSQANIDLTTKSWFSLNATSPAASTWQSTATKQHNITPFTLSSDRQDTGPSHKINSPPESPDDFYSKYRHFSGITTDSDANISLEQALDYSAESDDSSVFHGLDATHADTWSEFTMSDKFEGVLSLCMSERHLWVVDKHQVVTYSRTNKQQLNWRTVAEPAHQVAVSSSGAIVWRLYRGSVYVALQVTPTLPVGAKWTEVVREVKHIAVDDTVAWYVKTSGELMMQKGICRERPSFHSLPVPCSHKIHQVACYSGIVWVLTEQRHLLARTGIEPGREEGADWKEVNRSCPKAVSFDFGHENSVWLLDVDGHLWFTIGVTPLTPEGAGDWWQVSLSPYVMHDTTMLDLYQGTLQSLTSKLLGGCVDTEMTSVLTARHSGVWLWTPSNGRKILACRGTLTGHHWQLVTPSGLPPSVKWARLSLGYVSGDKEGYVWLQLSNGDIFCYLPSSKKLIEVAPPIAQQSFSCISGTRDALWGLLAGGGVYIRAAIGGRCVQGRSWSQQTMVQLGDAHLVSVSCGTQNVVVVDNTGQAYLRIGVKAPEKHHLCPAWVPLDGTTSTAGSKFTSIYTSPADWLVWALDSKNAVYVRKGVTDELPIGTHWLYVPGVQASSLCISNEFVYALTPEGKMYVRYAITATNPAGNYWKEIPGRFMAFAVTACDDMWALDENGQLHRRTVQHIHCDQYTRVKSAGSVDEGWELI</sequence>
<organism evidence="3 4">
    <name type="scientific">Ridgeia piscesae</name>
    <name type="common">Tubeworm</name>
    <dbReference type="NCBI Taxonomy" id="27915"/>
    <lineage>
        <taxon>Eukaryota</taxon>
        <taxon>Metazoa</taxon>
        <taxon>Spiralia</taxon>
        <taxon>Lophotrochozoa</taxon>
        <taxon>Annelida</taxon>
        <taxon>Polychaeta</taxon>
        <taxon>Sedentaria</taxon>
        <taxon>Canalipalpata</taxon>
        <taxon>Sabellida</taxon>
        <taxon>Siboglinidae</taxon>
        <taxon>Ridgeia</taxon>
    </lineage>
</organism>
<dbReference type="InterPro" id="IPR009091">
    <property type="entry name" value="RCC1/BLIP-II"/>
</dbReference>
<evidence type="ECO:0000313" key="3">
    <source>
        <dbReference type="EMBL" id="KAK2168714.1"/>
    </source>
</evidence>
<dbReference type="SUPFAM" id="SSF50978">
    <property type="entry name" value="WD40 repeat-like"/>
    <property type="match status" value="1"/>
</dbReference>
<accession>A0AAD9NIT1</accession>
<dbReference type="GO" id="GO:0032527">
    <property type="term" value="P:protein exit from endoplasmic reticulum"/>
    <property type="evidence" value="ECO:0007669"/>
    <property type="project" value="TreeGrafter"/>
</dbReference>
<proteinExistence type="predicted"/>